<evidence type="ECO:0000256" key="4">
    <source>
        <dbReference type="ARBA" id="ARBA00023065"/>
    </source>
</evidence>
<gene>
    <name evidence="6" type="primary">clcB_1</name>
    <name evidence="6" type="ORF">NCTC12965_02982</name>
</gene>
<reference evidence="6" key="1">
    <citation type="submission" date="2019-05" db="EMBL/GenBank/DDBJ databases">
        <authorList>
            <consortium name="Pathogen Informatics"/>
        </authorList>
    </citation>
    <scope>NUCLEOTIDE SEQUENCE [LARGE SCALE GENOMIC DNA]</scope>
    <source>
        <strain evidence="6">NCTC12965</strain>
    </source>
</reference>
<keyword evidence="5" id="KW-0472">Membrane</keyword>
<dbReference type="GO" id="GO:0015108">
    <property type="term" value="F:chloride transmembrane transporter activity"/>
    <property type="evidence" value="ECO:0007669"/>
    <property type="project" value="InterPro"/>
</dbReference>
<evidence type="ECO:0000313" key="6">
    <source>
        <dbReference type="EMBL" id="VTR30010.1"/>
    </source>
</evidence>
<keyword evidence="4" id="KW-0813">Transport</keyword>
<evidence type="ECO:0000256" key="1">
    <source>
        <dbReference type="ARBA" id="ARBA00004141"/>
    </source>
</evidence>
<dbReference type="Gene3D" id="1.10.3080.10">
    <property type="entry name" value="Clc chloride channel"/>
    <property type="match status" value="1"/>
</dbReference>
<dbReference type="GO" id="GO:0016020">
    <property type="term" value="C:membrane"/>
    <property type="evidence" value="ECO:0007669"/>
    <property type="project" value="UniProtKB-SubCell"/>
</dbReference>
<evidence type="ECO:0000256" key="5">
    <source>
        <dbReference type="ARBA" id="ARBA00023136"/>
    </source>
</evidence>
<keyword evidence="4" id="KW-0406">Ion transport</keyword>
<dbReference type="EMBL" id="CABEEZ010000067">
    <property type="protein sequence ID" value="VTR30010.1"/>
    <property type="molecule type" value="Genomic_DNA"/>
</dbReference>
<name>A0A4U9UA79_SERFO</name>
<protein>
    <submittedName>
        <fullName evidence="6">Voltage-gated ClC-type chloride channel ClcB</fullName>
    </submittedName>
</protein>
<evidence type="ECO:0000256" key="3">
    <source>
        <dbReference type="ARBA" id="ARBA00022989"/>
    </source>
</evidence>
<comment type="subcellular location">
    <subcellularLocation>
        <location evidence="1">Membrane</location>
        <topology evidence="1">Multi-pass membrane protein</topology>
    </subcellularLocation>
</comment>
<accession>A0A4U9UA79</accession>
<dbReference type="InterPro" id="IPR001807">
    <property type="entry name" value="ClC"/>
</dbReference>
<proteinExistence type="predicted"/>
<organism evidence="6">
    <name type="scientific">Serratia fonticola</name>
    <dbReference type="NCBI Taxonomy" id="47917"/>
    <lineage>
        <taxon>Bacteria</taxon>
        <taxon>Pseudomonadati</taxon>
        <taxon>Pseudomonadota</taxon>
        <taxon>Gammaproteobacteria</taxon>
        <taxon>Enterobacterales</taxon>
        <taxon>Yersiniaceae</taxon>
        <taxon>Serratia</taxon>
    </lineage>
</organism>
<evidence type="ECO:0000256" key="2">
    <source>
        <dbReference type="ARBA" id="ARBA00022692"/>
    </source>
</evidence>
<keyword evidence="2" id="KW-0812">Transmembrane</keyword>
<dbReference type="Pfam" id="PF00654">
    <property type="entry name" value="Voltage_CLC"/>
    <property type="match status" value="1"/>
</dbReference>
<dbReference type="SUPFAM" id="SSF81340">
    <property type="entry name" value="Clc chloride channel"/>
    <property type="match status" value="1"/>
</dbReference>
<sequence>MTVDWPLTPALIKCLASLLVVSSGSTIGREGAMILLGALVGSVFAQRFTPAKEWKLWVACAAAAGMASAYHARWRVACLSRKSCLVR</sequence>
<dbReference type="InterPro" id="IPR014743">
    <property type="entry name" value="Cl-channel_core"/>
</dbReference>
<keyword evidence="3" id="KW-1133">Transmembrane helix</keyword>
<dbReference type="AlphaFoldDB" id="A0A4U9UA79"/>